<proteinExistence type="predicted"/>
<dbReference type="HOGENOM" id="CLU_2134074_0_0_1"/>
<reference evidence="2" key="1">
    <citation type="journal article" date="2011" name="Proc. Natl. Acad. Sci. U.S.A.">
        <title>Obligate biotrophy features unraveled by the genomic analysis of rust fungi.</title>
        <authorList>
            <person name="Duplessis S."/>
            <person name="Cuomo C.A."/>
            <person name="Lin Y.-C."/>
            <person name="Aerts A."/>
            <person name="Tisserant E."/>
            <person name="Veneault-Fourrey C."/>
            <person name="Joly D.L."/>
            <person name="Hacquard S."/>
            <person name="Amselem J."/>
            <person name="Cantarel B.L."/>
            <person name="Chiu R."/>
            <person name="Coutinho P.M."/>
            <person name="Feau N."/>
            <person name="Field M."/>
            <person name="Frey P."/>
            <person name="Gelhaye E."/>
            <person name="Goldberg J."/>
            <person name="Grabherr M.G."/>
            <person name="Kodira C.D."/>
            <person name="Kohler A."/>
            <person name="Kuees U."/>
            <person name="Lindquist E.A."/>
            <person name="Lucas S.M."/>
            <person name="Mago R."/>
            <person name="Mauceli E."/>
            <person name="Morin E."/>
            <person name="Murat C."/>
            <person name="Pangilinan J.L."/>
            <person name="Park R."/>
            <person name="Pearson M."/>
            <person name="Quesneville H."/>
            <person name="Rouhier N."/>
            <person name="Sakthikumar S."/>
            <person name="Salamov A.A."/>
            <person name="Schmutz J."/>
            <person name="Selles B."/>
            <person name="Shapiro H."/>
            <person name="Tanguay P."/>
            <person name="Tuskan G.A."/>
            <person name="Henrissat B."/>
            <person name="Van de Peer Y."/>
            <person name="Rouze P."/>
            <person name="Ellis J.G."/>
            <person name="Dodds P.N."/>
            <person name="Schein J.E."/>
            <person name="Zhong S."/>
            <person name="Hamelin R.C."/>
            <person name="Grigoriev I.V."/>
            <person name="Szabo L.J."/>
            <person name="Martin F."/>
        </authorList>
    </citation>
    <scope>NUCLEOTIDE SEQUENCE [LARGE SCALE GENOMIC DNA]</scope>
    <source>
        <strain evidence="2">98AG31 / pathotype 3-4-7</strain>
    </source>
</reference>
<dbReference type="VEuPathDB" id="FungiDB:MELLADRAFT_67648"/>
<keyword evidence="2" id="KW-1185">Reference proteome</keyword>
<dbReference type="AlphaFoldDB" id="F4S3X7"/>
<accession>F4S3X7</accession>
<evidence type="ECO:0000313" key="2">
    <source>
        <dbReference type="Proteomes" id="UP000001072"/>
    </source>
</evidence>
<sequence length="113" mass="12874">MNHDADQEFGLDWVSYIYNNPPHVTCLGNIVYLANSSLPPLKITLDMPSKEILLHHLKRGLQHLKEENSERSEELYARQARGEMLSPDNTNWLDFSGNLVSEQLVVNNLTTLA</sequence>
<dbReference type="OrthoDB" id="2507562at2759"/>
<gene>
    <name evidence="1" type="ORF">MELLADRAFT_67648</name>
</gene>
<dbReference type="InParanoid" id="F4S3X7"/>
<organism evidence="2">
    <name type="scientific">Melampsora larici-populina (strain 98AG31 / pathotype 3-4-7)</name>
    <name type="common">Poplar leaf rust fungus</name>
    <dbReference type="NCBI Taxonomy" id="747676"/>
    <lineage>
        <taxon>Eukaryota</taxon>
        <taxon>Fungi</taxon>
        <taxon>Dikarya</taxon>
        <taxon>Basidiomycota</taxon>
        <taxon>Pucciniomycotina</taxon>
        <taxon>Pucciniomycetes</taxon>
        <taxon>Pucciniales</taxon>
        <taxon>Melampsoraceae</taxon>
        <taxon>Melampsora</taxon>
    </lineage>
</organism>
<dbReference type="EMBL" id="GL883145">
    <property type="protein sequence ID" value="EGG00610.1"/>
    <property type="molecule type" value="Genomic_DNA"/>
</dbReference>
<protein>
    <submittedName>
        <fullName evidence="1">Uncharacterized protein</fullName>
    </submittedName>
</protein>
<dbReference type="Proteomes" id="UP000001072">
    <property type="component" value="Unassembled WGS sequence"/>
</dbReference>
<evidence type="ECO:0000313" key="1">
    <source>
        <dbReference type="EMBL" id="EGG00610.1"/>
    </source>
</evidence>
<dbReference type="GeneID" id="18930869"/>
<name>F4S3X7_MELLP</name>
<dbReference type="RefSeq" id="XP_007416064.1">
    <property type="nucleotide sequence ID" value="XM_007416002.1"/>
</dbReference>
<dbReference type="KEGG" id="mlr:MELLADRAFT_67648"/>